<dbReference type="OrthoDB" id="1938465at2759"/>
<organism evidence="3 4">
    <name type="scientific">Striga hermonthica</name>
    <name type="common">Purple witchweed</name>
    <name type="synonym">Buchnera hermonthica</name>
    <dbReference type="NCBI Taxonomy" id="68872"/>
    <lineage>
        <taxon>Eukaryota</taxon>
        <taxon>Viridiplantae</taxon>
        <taxon>Streptophyta</taxon>
        <taxon>Embryophyta</taxon>
        <taxon>Tracheophyta</taxon>
        <taxon>Spermatophyta</taxon>
        <taxon>Magnoliopsida</taxon>
        <taxon>eudicotyledons</taxon>
        <taxon>Gunneridae</taxon>
        <taxon>Pentapetalae</taxon>
        <taxon>asterids</taxon>
        <taxon>lamiids</taxon>
        <taxon>Lamiales</taxon>
        <taxon>Orobanchaceae</taxon>
        <taxon>Buchnereae</taxon>
        <taxon>Striga</taxon>
    </lineage>
</organism>
<proteinExistence type="predicted"/>
<evidence type="ECO:0000313" key="3">
    <source>
        <dbReference type="EMBL" id="CAA0840916.1"/>
    </source>
</evidence>
<sequence>FRSQPCVFLGYNSKYKGYKVLLPNRKVIITRNVLFDEKVFPYQTKHLTATTSPTSPQITLSAPPIIVHRSTSNKTTPPSPLSSHLHTPSSNNYSSHSSSSSHTVPIHDAQNLLIIYPLKIMFLLLLTNMQ</sequence>
<feature type="non-terminal residue" evidence="3">
    <location>
        <position position="1"/>
    </location>
</feature>
<evidence type="ECO:0000259" key="2">
    <source>
        <dbReference type="Pfam" id="PF25597"/>
    </source>
</evidence>
<keyword evidence="4" id="KW-1185">Reference proteome</keyword>
<dbReference type="AlphaFoldDB" id="A0A9N7P1L1"/>
<feature type="region of interest" description="Disordered" evidence="1">
    <location>
        <begin position="69"/>
        <end position="101"/>
    </location>
</feature>
<feature type="domain" description="Retroviral polymerase SH3-like" evidence="2">
    <location>
        <begin position="2"/>
        <end position="45"/>
    </location>
</feature>
<accession>A0A9N7P1L1</accession>
<evidence type="ECO:0000256" key="1">
    <source>
        <dbReference type="SAM" id="MobiDB-lite"/>
    </source>
</evidence>
<protein>
    <recommendedName>
        <fullName evidence="2">Retroviral polymerase SH3-like domain-containing protein</fullName>
    </recommendedName>
</protein>
<dbReference type="InterPro" id="IPR057670">
    <property type="entry name" value="SH3_retrovirus"/>
</dbReference>
<comment type="caution">
    <text evidence="3">The sequence shown here is derived from an EMBL/GenBank/DDBJ whole genome shotgun (WGS) entry which is preliminary data.</text>
</comment>
<reference evidence="3" key="1">
    <citation type="submission" date="2019-12" db="EMBL/GenBank/DDBJ databases">
        <authorList>
            <person name="Scholes J."/>
        </authorList>
    </citation>
    <scope>NUCLEOTIDE SEQUENCE</scope>
</reference>
<dbReference type="Pfam" id="PF25597">
    <property type="entry name" value="SH3_retrovirus"/>
    <property type="match status" value="1"/>
</dbReference>
<gene>
    <name evidence="3" type="ORF">SHERM_06951</name>
</gene>
<evidence type="ECO:0000313" key="4">
    <source>
        <dbReference type="Proteomes" id="UP001153555"/>
    </source>
</evidence>
<dbReference type="EMBL" id="CACSLK010034050">
    <property type="protein sequence ID" value="CAA0840916.1"/>
    <property type="molecule type" value="Genomic_DNA"/>
</dbReference>
<feature type="non-terminal residue" evidence="3">
    <location>
        <position position="130"/>
    </location>
</feature>
<feature type="compositionally biased region" description="Low complexity" evidence="1">
    <location>
        <begin position="81"/>
        <end position="101"/>
    </location>
</feature>
<name>A0A9N7P1L1_STRHE</name>
<dbReference type="Proteomes" id="UP001153555">
    <property type="component" value="Unassembled WGS sequence"/>
</dbReference>